<dbReference type="PANTHER" id="PTHR45138:SF9">
    <property type="entry name" value="DIGUANYLATE CYCLASE DGCM-RELATED"/>
    <property type="match status" value="1"/>
</dbReference>
<keyword evidence="1" id="KW-0472">Membrane</keyword>
<dbReference type="CDD" id="cd01949">
    <property type="entry name" value="GGDEF"/>
    <property type="match status" value="1"/>
</dbReference>
<evidence type="ECO:0000259" key="2">
    <source>
        <dbReference type="PROSITE" id="PS50887"/>
    </source>
</evidence>
<dbReference type="InterPro" id="IPR029787">
    <property type="entry name" value="Nucleotide_cyclase"/>
</dbReference>
<dbReference type="GO" id="GO:0043709">
    <property type="term" value="P:cell adhesion involved in single-species biofilm formation"/>
    <property type="evidence" value="ECO:0007669"/>
    <property type="project" value="TreeGrafter"/>
</dbReference>
<accession>A0A415E1B1</accession>
<dbReference type="GO" id="GO:1902201">
    <property type="term" value="P:negative regulation of bacterial-type flagellum-dependent cell motility"/>
    <property type="evidence" value="ECO:0007669"/>
    <property type="project" value="TreeGrafter"/>
</dbReference>
<dbReference type="InterPro" id="IPR000160">
    <property type="entry name" value="GGDEF_dom"/>
</dbReference>
<feature type="transmembrane region" description="Helical" evidence="1">
    <location>
        <begin position="183"/>
        <end position="202"/>
    </location>
</feature>
<dbReference type="InterPro" id="IPR050469">
    <property type="entry name" value="Diguanylate_Cyclase"/>
</dbReference>
<dbReference type="PANTHER" id="PTHR45138">
    <property type="entry name" value="REGULATORY COMPONENTS OF SENSORY TRANSDUCTION SYSTEM"/>
    <property type="match status" value="1"/>
</dbReference>
<keyword evidence="1" id="KW-1133">Transmembrane helix</keyword>
<evidence type="ECO:0000256" key="1">
    <source>
        <dbReference type="SAM" id="Phobius"/>
    </source>
</evidence>
<name>A0A415E1B1_9FIRM</name>
<dbReference type="InterPro" id="IPR043128">
    <property type="entry name" value="Rev_trsase/Diguanyl_cyclase"/>
</dbReference>
<gene>
    <name evidence="3" type="ORF">DW099_11770</name>
</gene>
<comment type="caution">
    <text evidence="3">The sequence shown here is derived from an EMBL/GenBank/DDBJ whole genome shotgun (WGS) entry which is preliminary data.</text>
</comment>
<feature type="transmembrane region" description="Helical" evidence="1">
    <location>
        <begin position="150"/>
        <end position="171"/>
    </location>
</feature>
<feature type="transmembrane region" description="Helical" evidence="1">
    <location>
        <begin position="111"/>
        <end position="130"/>
    </location>
</feature>
<reference evidence="3 4" key="1">
    <citation type="submission" date="2018-08" db="EMBL/GenBank/DDBJ databases">
        <title>A genome reference for cultivated species of the human gut microbiota.</title>
        <authorList>
            <person name="Zou Y."/>
            <person name="Xue W."/>
            <person name="Luo G."/>
        </authorList>
    </citation>
    <scope>NUCLEOTIDE SEQUENCE [LARGE SCALE GENOMIC DNA]</scope>
    <source>
        <strain evidence="3 4">AM07-24</strain>
    </source>
</reference>
<dbReference type="GO" id="GO:0052621">
    <property type="term" value="F:diguanylate cyclase activity"/>
    <property type="evidence" value="ECO:0007669"/>
    <property type="project" value="TreeGrafter"/>
</dbReference>
<evidence type="ECO:0000313" key="3">
    <source>
        <dbReference type="EMBL" id="RHJ87368.1"/>
    </source>
</evidence>
<dbReference type="Proteomes" id="UP000284841">
    <property type="component" value="Unassembled WGS sequence"/>
</dbReference>
<dbReference type="EMBL" id="QRMS01000003">
    <property type="protein sequence ID" value="RHJ87368.1"/>
    <property type="molecule type" value="Genomic_DNA"/>
</dbReference>
<dbReference type="PROSITE" id="PS50887">
    <property type="entry name" value="GGDEF"/>
    <property type="match status" value="1"/>
</dbReference>
<dbReference type="STRING" id="1776384.GCA_900086585_00920"/>
<dbReference type="NCBIfam" id="TIGR00254">
    <property type="entry name" value="GGDEF"/>
    <property type="match status" value="1"/>
</dbReference>
<dbReference type="AlphaFoldDB" id="A0A415E1B1"/>
<feature type="transmembrane region" description="Helical" evidence="1">
    <location>
        <begin position="75"/>
        <end position="99"/>
    </location>
</feature>
<feature type="domain" description="GGDEF" evidence="2">
    <location>
        <begin position="263"/>
        <end position="390"/>
    </location>
</feature>
<dbReference type="Gene3D" id="3.30.70.270">
    <property type="match status" value="1"/>
</dbReference>
<feature type="transmembrane region" description="Helical" evidence="1">
    <location>
        <begin position="208"/>
        <end position="225"/>
    </location>
</feature>
<keyword evidence="1" id="KW-0812">Transmembrane</keyword>
<feature type="transmembrane region" description="Helical" evidence="1">
    <location>
        <begin position="6"/>
        <end position="25"/>
    </location>
</feature>
<proteinExistence type="predicted"/>
<sequence length="390" mass="44803">MGGFAVLKILYVEISIVGIVILLAIRFYLRKREYTEELDKRTFKWLIWSDILILIFDAVTWILDGMIFPYSGELLLVSMMIYYCLVPLPSLFWLLYTDVKLHADQRRLKKLLALYSIPCVVSTILVLTTLKTGWIFTISADGIYYRGPYMAVIVLLTYVYLGGALVMAVKARCGEQNTDRIKVCRYLIFFPIPTIILSFVQVELYGVTLIWICMAVSLLIIFLNVQSEQISKDTLTGLLNRGYLDSYLDRILTTSKGKPEVRARYFAMIVDMDDFKQVNDTFGHVEGDKLLVAAASLIRQSCCPDDVVTRMGGDEFLIIGQRDKPEAVQRLMDEILDNVRLYNENSNESYRMCMSLGFAMLDKQIKRPDQFITAADINMYRNKEEKKANN</sequence>
<dbReference type="SMART" id="SM00267">
    <property type="entry name" value="GGDEF"/>
    <property type="match status" value="1"/>
</dbReference>
<dbReference type="SUPFAM" id="SSF55073">
    <property type="entry name" value="Nucleotide cyclase"/>
    <property type="match status" value="1"/>
</dbReference>
<keyword evidence="4" id="KW-1185">Reference proteome</keyword>
<evidence type="ECO:0000313" key="4">
    <source>
        <dbReference type="Proteomes" id="UP000284841"/>
    </source>
</evidence>
<dbReference type="GO" id="GO:0005886">
    <property type="term" value="C:plasma membrane"/>
    <property type="evidence" value="ECO:0007669"/>
    <property type="project" value="TreeGrafter"/>
</dbReference>
<organism evidence="3 4">
    <name type="scientific">Emergencia timonensis</name>
    <dbReference type="NCBI Taxonomy" id="1776384"/>
    <lineage>
        <taxon>Bacteria</taxon>
        <taxon>Bacillati</taxon>
        <taxon>Bacillota</taxon>
        <taxon>Clostridia</taxon>
        <taxon>Peptostreptococcales</taxon>
        <taxon>Anaerovoracaceae</taxon>
        <taxon>Emergencia</taxon>
    </lineage>
</organism>
<dbReference type="Pfam" id="PF00990">
    <property type="entry name" value="GGDEF"/>
    <property type="match status" value="1"/>
</dbReference>
<feature type="transmembrane region" description="Helical" evidence="1">
    <location>
        <begin position="45"/>
        <end position="63"/>
    </location>
</feature>
<protein>
    <submittedName>
        <fullName evidence="3">GGDEF domain-containing protein</fullName>
    </submittedName>
</protein>